<sequence length="86" mass="9176">MRRPGMYLAGLLLATGASLALAGPASAASSHNHHGKCSHHHSSSYHDYDFDDEGDDFLFLDNSNTQEFNFLSNIGIGVLGTGIGRL</sequence>
<feature type="signal peptide" evidence="1">
    <location>
        <begin position="1"/>
        <end position="22"/>
    </location>
</feature>
<accession>A0ABQ3YSR0</accession>
<feature type="chain" id="PRO_5046575934" evidence="1">
    <location>
        <begin position="23"/>
        <end position="86"/>
    </location>
</feature>
<comment type="caution">
    <text evidence="2">The sequence shown here is derived from an EMBL/GenBank/DDBJ whole genome shotgun (WGS) entry which is preliminary data.</text>
</comment>
<gene>
    <name evidence="2" type="ORF">Adu01nite_19120</name>
</gene>
<dbReference type="Proteomes" id="UP000637628">
    <property type="component" value="Unassembled WGS sequence"/>
</dbReference>
<organism evidence="2 3">
    <name type="scientific">Paractinoplanes durhamensis</name>
    <dbReference type="NCBI Taxonomy" id="113563"/>
    <lineage>
        <taxon>Bacteria</taxon>
        <taxon>Bacillati</taxon>
        <taxon>Actinomycetota</taxon>
        <taxon>Actinomycetes</taxon>
        <taxon>Micromonosporales</taxon>
        <taxon>Micromonosporaceae</taxon>
        <taxon>Paractinoplanes</taxon>
    </lineage>
</organism>
<keyword evidence="1" id="KW-0732">Signal</keyword>
<name>A0ABQ3YSR0_9ACTN</name>
<proteinExistence type="predicted"/>
<dbReference type="RefSeq" id="WP_203726202.1">
    <property type="nucleotide sequence ID" value="NZ_BAAATX010000031.1"/>
</dbReference>
<evidence type="ECO:0000313" key="2">
    <source>
        <dbReference type="EMBL" id="GIE00562.1"/>
    </source>
</evidence>
<evidence type="ECO:0000256" key="1">
    <source>
        <dbReference type="SAM" id="SignalP"/>
    </source>
</evidence>
<dbReference type="EMBL" id="BOML01000018">
    <property type="protein sequence ID" value="GIE00562.1"/>
    <property type="molecule type" value="Genomic_DNA"/>
</dbReference>
<evidence type="ECO:0000313" key="3">
    <source>
        <dbReference type="Proteomes" id="UP000637628"/>
    </source>
</evidence>
<reference evidence="2 3" key="1">
    <citation type="submission" date="2021-01" db="EMBL/GenBank/DDBJ databases">
        <title>Whole genome shotgun sequence of Actinoplanes durhamensis NBRC 14914.</title>
        <authorList>
            <person name="Komaki H."/>
            <person name="Tamura T."/>
        </authorList>
    </citation>
    <scope>NUCLEOTIDE SEQUENCE [LARGE SCALE GENOMIC DNA]</scope>
    <source>
        <strain evidence="2 3">NBRC 14914</strain>
    </source>
</reference>
<protein>
    <submittedName>
        <fullName evidence="2">Uncharacterized protein</fullName>
    </submittedName>
</protein>
<keyword evidence="3" id="KW-1185">Reference proteome</keyword>